<comment type="caution">
    <text evidence="2">The sequence shown here is derived from an EMBL/GenBank/DDBJ whole genome shotgun (WGS) entry which is preliminary data.</text>
</comment>
<reference evidence="2" key="2">
    <citation type="submission" date="2023-01" db="EMBL/GenBank/DDBJ databases">
        <authorList>
            <person name="Sun Q."/>
            <person name="Evtushenko L."/>
        </authorList>
    </citation>
    <scope>NUCLEOTIDE SEQUENCE</scope>
    <source>
        <strain evidence="2">VKM Ac-1246</strain>
    </source>
</reference>
<proteinExistence type="predicted"/>
<sequence>MESSPRIGRPSEASGALSVADGDCDGGGDSATAGGPEGADGVLLTEGVSAPQPPSASAPRTVTTARDEVIFMAAPRAS</sequence>
<protein>
    <submittedName>
        <fullName evidence="2">Uncharacterized protein</fullName>
    </submittedName>
</protein>
<organism evidence="2 3">
    <name type="scientific">Nocardioides luteus</name>
    <dbReference type="NCBI Taxonomy" id="1844"/>
    <lineage>
        <taxon>Bacteria</taxon>
        <taxon>Bacillati</taxon>
        <taxon>Actinomycetota</taxon>
        <taxon>Actinomycetes</taxon>
        <taxon>Propionibacteriales</taxon>
        <taxon>Nocardioidaceae</taxon>
        <taxon>Nocardioides</taxon>
    </lineage>
</organism>
<accession>A0ABQ5T266</accession>
<keyword evidence="3" id="KW-1185">Reference proteome</keyword>
<gene>
    <name evidence="2" type="ORF">GCM10017579_39440</name>
</gene>
<dbReference type="Proteomes" id="UP001142292">
    <property type="component" value="Unassembled WGS sequence"/>
</dbReference>
<reference evidence="2" key="1">
    <citation type="journal article" date="2014" name="Int. J. Syst. Evol. Microbiol.">
        <title>Complete genome of a new Firmicutes species belonging to the dominant human colonic microbiota ('Ruminococcus bicirculans') reveals two chromosomes and a selective capacity to utilize plant glucans.</title>
        <authorList>
            <consortium name="NISC Comparative Sequencing Program"/>
            <person name="Wegmann U."/>
            <person name="Louis P."/>
            <person name="Goesmann A."/>
            <person name="Henrissat B."/>
            <person name="Duncan S.H."/>
            <person name="Flint H.J."/>
        </authorList>
    </citation>
    <scope>NUCLEOTIDE SEQUENCE</scope>
    <source>
        <strain evidence="2">VKM Ac-1246</strain>
    </source>
</reference>
<feature type="region of interest" description="Disordered" evidence="1">
    <location>
        <begin position="1"/>
        <end position="64"/>
    </location>
</feature>
<evidence type="ECO:0000313" key="2">
    <source>
        <dbReference type="EMBL" id="GLJ69908.1"/>
    </source>
</evidence>
<dbReference type="EMBL" id="BSEL01000007">
    <property type="protein sequence ID" value="GLJ69908.1"/>
    <property type="molecule type" value="Genomic_DNA"/>
</dbReference>
<evidence type="ECO:0000256" key="1">
    <source>
        <dbReference type="SAM" id="MobiDB-lite"/>
    </source>
</evidence>
<evidence type="ECO:0000313" key="3">
    <source>
        <dbReference type="Proteomes" id="UP001142292"/>
    </source>
</evidence>
<name>A0ABQ5T266_9ACTN</name>